<evidence type="ECO:0000256" key="4">
    <source>
        <dbReference type="ARBA" id="ARBA00022679"/>
    </source>
</evidence>
<keyword evidence="7" id="KW-0812">Transmembrane</keyword>
<feature type="domain" description="PAC" evidence="10">
    <location>
        <begin position="335"/>
        <end position="385"/>
    </location>
</feature>
<evidence type="ECO:0000259" key="9">
    <source>
        <dbReference type="PROSITE" id="PS50112"/>
    </source>
</evidence>
<keyword evidence="7" id="KW-1133">Transmembrane helix</keyword>
<dbReference type="InterPro" id="IPR013656">
    <property type="entry name" value="PAS_4"/>
</dbReference>
<dbReference type="GO" id="GO:0000155">
    <property type="term" value="F:phosphorelay sensor kinase activity"/>
    <property type="evidence" value="ECO:0007669"/>
    <property type="project" value="InterPro"/>
</dbReference>
<keyword evidence="5" id="KW-0418">Kinase</keyword>
<feature type="domain" description="PAS" evidence="9">
    <location>
        <begin position="89"/>
        <end position="160"/>
    </location>
</feature>
<dbReference type="InterPro" id="IPR036890">
    <property type="entry name" value="HATPase_C_sf"/>
</dbReference>
<evidence type="ECO:0000256" key="3">
    <source>
        <dbReference type="ARBA" id="ARBA00022553"/>
    </source>
</evidence>
<dbReference type="PANTHER" id="PTHR43304:SF1">
    <property type="entry name" value="PAC DOMAIN-CONTAINING PROTEIN"/>
    <property type="match status" value="1"/>
</dbReference>
<dbReference type="InterPro" id="IPR000014">
    <property type="entry name" value="PAS"/>
</dbReference>
<dbReference type="Gene3D" id="3.30.450.40">
    <property type="match status" value="2"/>
</dbReference>
<dbReference type="CDD" id="cd00130">
    <property type="entry name" value="PAS"/>
    <property type="match status" value="4"/>
</dbReference>
<comment type="caution">
    <text evidence="11">The sequence shown here is derived from an EMBL/GenBank/DDBJ whole genome shotgun (WGS) entry which is preliminary data.</text>
</comment>
<evidence type="ECO:0000256" key="7">
    <source>
        <dbReference type="SAM" id="Phobius"/>
    </source>
</evidence>
<dbReference type="Pfam" id="PF13426">
    <property type="entry name" value="PAS_9"/>
    <property type="match status" value="3"/>
</dbReference>
<feature type="transmembrane region" description="Helical" evidence="7">
    <location>
        <begin position="12"/>
        <end position="29"/>
    </location>
</feature>
<keyword evidence="4" id="KW-0808">Transferase</keyword>
<evidence type="ECO:0000256" key="6">
    <source>
        <dbReference type="SAM" id="Coils"/>
    </source>
</evidence>
<dbReference type="SMART" id="SM00086">
    <property type="entry name" value="PAC"/>
    <property type="match status" value="4"/>
</dbReference>
<proteinExistence type="predicted"/>
<dbReference type="Pfam" id="PF02518">
    <property type="entry name" value="HATPase_c"/>
    <property type="match status" value="1"/>
</dbReference>
<dbReference type="InterPro" id="IPR052162">
    <property type="entry name" value="Sensor_kinase/Photoreceptor"/>
</dbReference>
<dbReference type="Gene3D" id="3.30.565.10">
    <property type="entry name" value="Histidine kinase-like ATPase, C-terminal domain"/>
    <property type="match status" value="1"/>
</dbReference>
<dbReference type="EMBL" id="NJBN01000015">
    <property type="protein sequence ID" value="TKJ36847.1"/>
    <property type="molecule type" value="Genomic_DNA"/>
</dbReference>
<dbReference type="InterPro" id="IPR036097">
    <property type="entry name" value="HisK_dim/P_sf"/>
</dbReference>
<dbReference type="EC" id="2.7.13.3" evidence="2"/>
<name>A0A532UPW8_UNCL8</name>
<comment type="catalytic activity">
    <reaction evidence="1">
        <text>ATP + protein L-histidine = ADP + protein N-phospho-L-histidine.</text>
        <dbReference type="EC" id="2.7.13.3"/>
    </reaction>
</comment>
<dbReference type="InterPro" id="IPR003594">
    <property type="entry name" value="HATPase_dom"/>
</dbReference>
<dbReference type="Pfam" id="PF13188">
    <property type="entry name" value="PAS_8"/>
    <property type="match status" value="1"/>
</dbReference>
<keyword evidence="7" id="KW-0472">Membrane</keyword>
<dbReference type="InterPro" id="IPR003661">
    <property type="entry name" value="HisK_dim/P_dom"/>
</dbReference>
<feature type="domain" description="Histidine kinase" evidence="8">
    <location>
        <begin position="1129"/>
        <end position="1347"/>
    </location>
</feature>
<dbReference type="InterPro" id="IPR001610">
    <property type="entry name" value="PAC"/>
</dbReference>
<dbReference type="SMART" id="SM00388">
    <property type="entry name" value="HisKA"/>
    <property type="match status" value="1"/>
</dbReference>
<evidence type="ECO:0000313" key="11">
    <source>
        <dbReference type="EMBL" id="TKJ36847.1"/>
    </source>
</evidence>
<dbReference type="PROSITE" id="PS50113">
    <property type="entry name" value="PAC"/>
    <property type="match status" value="2"/>
</dbReference>
<dbReference type="PROSITE" id="PS50109">
    <property type="entry name" value="HIS_KIN"/>
    <property type="match status" value="1"/>
</dbReference>
<dbReference type="PANTHER" id="PTHR43304">
    <property type="entry name" value="PHYTOCHROME-LIKE PROTEIN CPH1"/>
    <property type="match status" value="1"/>
</dbReference>
<dbReference type="PRINTS" id="PR00344">
    <property type="entry name" value="BCTRLSENSOR"/>
</dbReference>
<dbReference type="SMART" id="SM00065">
    <property type="entry name" value="GAF"/>
    <property type="match status" value="2"/>
</dbReference>
<feature type="domain" description="PAS" evidence="9">
    <location>
        <begin position="713"/>
        <end position="763"/>
    </location>
</feature>
<dbReference type="SMART" id="SM00091">
    <property type="entry name" value="PAS"/>
    <property type="match status" value="5"/>
</dbReference>
<dbReference type="CDD" id="cd00082">
    <property type="entry name" value="HisKA"/>
    <property type="match status" value="1"/>
</dbReference>
<dbReference type="PROSITE" id="PS50112">
    <property type="entry name" value="PAS"/>
    <property type="match status" value="3"/>
</dbReference>
<dbReference type="Pfam" id="PF08448">
    <property type="entry name" value="PAS_4"/>
    <property type="match status" value="1"/>
</dbReference>
<dbReference type="InterPro" id="IPR003018">
    <property type="entry name" value="GAF"/>
</dbReference>
<dbReference type="SUPFAM" id="SSF47384">
    <property type="entry name" value="Homodimeric domain of signal transducing histidine kinase"/>
    <property type="match status" value="1"/>
</dbReference>
<gene>
    <name evidence="11" type="ORF">CEE37_14785</name>
</gene>
<evidence type="ECO:0000256" key="1">
    <source>
        <dbReference type="ARBA" id="ARBA00000085"/>
    </source>
</evidence>
<evidence type="ECO:0000256" key="2">
    <source>
        <dbReference type="ARBA" id="ARBA00012438"/>
    </source>
</evidence>
<dbReference type="InterPro" id="IPR005467">
    <property type="entry name" value="His_kinase_dom"/>
</dbReference>
<dbReference type="NCBIfam" id="TIGR00229">
    <property type="entry name" value="sensory_box"/>
    <property type="match status" value="4"/>
</dbReference>
<feature type="domain" description="PAC" evidence="10">
    <location>
        <begin position="165"/>
        <end position="217"/>
    </location>
</feature>
<reference evidence="11 12" key="1">
    <citation type="submission" date="2017-06" db="EMBL/GenBank/DDBJ databases">
        <title>Novel microbial phyla capable of carbon fixation and sulfur reduction in deep-sea sediments.</title>
        <authorList>
            <person name="Huang J."/>
            <person name="Baker B."/>
            <person name="Wang Y."/>
        </authorList>
    </citation>
    <scope>NUCLEOTIDE SEQUENCE [LARGE SCALE GENOMIC DNA]</scope>
    <source>
        <strain evidence="11">B3_LCP</strain>
    </source>
</reference>
<dbReference type="Proteomes" id="UP000319619">
    <property type="component" value="Unassembled WGS sequence"/>
</dbReference>
<sequence>MQTVQPNSNSQLKIAILTGIWLSIIYWTFEAAVDAFFLTGEFFTDQLFTPGTHEFWMRTTTIIFLMTASILGGIIWKQHRKTSDELLGEKDKAQAYFDNAGVIFVVLEMDYNIKHINKRGCEVLGFQTDELIGRNWFETCVPISKRDGIESYISKLLSGEIISEEYLENPVLTKDGSERTIAWHNVILKDEFGKIIGLLSSGEDVTERKRIERELKEYQLHLEEIVSERTEDLEQTNQMYQLEIKVREETDRKLQESEEKFRTIASSALDAIVMIDNDGNVIYWNTAAIKIFGYTEEEIHGLNVHKVLAPPELLATHKKAFPEFISTGRGPAIGKVLEFNARRKDGSEFPVELTVSAVKISDKWNAIAIIRDITERKQVEEELHRHRDHLEELIENRTAELLKVNVELKQEMAERERAEKQVEHLASFPKFNPDPIIEVDSNGEIVFINPAAQELQNNIPQESFKDFIPDDIGEIIKSSQDDKKSSIYREMRINERIFSQNLYITPNSNAIRIYMRDITDRKRREEIQTVLFNIAQATNESDSLEELMKEIHEQLGMLVDTTNFYIALYDETSGVYSFPYWSDENDTAETFTPRALPGSLTDYVRRTGKPLLADPATNQRLVESGEIKLIGAPSEIWLGAPLKTPGGIIGVVAVQNYVKPDAYTEDDMALLSFVSRNIALSIDKKRAEQARRESEAKYSIFVEKAKDGVFIVQGKKLIFTNKALADILGYNVEDLQDKNFMKFIAPDAKGVVEQHYRTRMTGKDIPAMYESRLIHKNGNILDVEISRGTVSYGGKPADIGIIRDITQRKREETEKESIREINALLLGELDLERAISGLSPHISKVIPHDLLALSFIHKDRDYVDTHMIESGDEDPSKDISLSEPHSETYNGSLLHQIVNDKRLNREASIPESGTSLDAKMREAGMRSYIATPLINAGIPLGMLFLADKHEDSFSTEHSNYLEKIQSQMVLWIQHHYLIGQLSDSEVKFRNLFDNSNDAIYILQGKRFVYINMKFQTLFEYELDEVNMPNFNFMDLVASESRGLIEERSRRVDVGEKLPPNYEFKGLSKSGRLIDLDVNVSYTVLNGEPAVQGILRDISERRRFEDIENEMQMELMQHSRLASIGMLAAGIAHNINVPLQGITNHLELLRMTQDDVPYLDQMLTQVQRISAIINNMLFKSRQEQDQKEKLVNINQLLVEELTFLDADLDFKHNINKDYEFDSNLPHLQGIYSDFSQAFINIIKNAVDAMYNAELKKLNVRTTLTPQDEILVEISDSGYGIPKKHLEHIFDPFFTTKPNADERRENEPIGTGLGLASSYQLLKRYNARFDVETEEGEGTTFRIFIPACQRDTQSDEIEACESETEELEMA</sequence>
<dbReference type="SMART" id="SM00387">
    <property type="entry name" value="HATPase_c"/>
    <property type="match status" value="1"/>
</dbReference>
<dbReference type="InterPro" id="IPR029016">
    <property type="entry name" value="GAF-like_dom_sf"/>
</dbReference>
<keyword evidence="6" id="KW-0175">Coiled coil</keyword>
<accession>A0A532UPW8</accession>
<evidence type="ECO:0000256" key="5">
    <source>
        <dbReference type="ARBA" id="ARBA00022777"/>
    </source>
</evidence>
<feature type="domain" description="PAS" evidence="9">
    <location>
        <begin position="257"/>
        <end position="328"/>
    </location>
</feature>
<dbReference type="SUPFAM" id="SSF55785">
    <property type="entry name" value="PYP-like sensor domain (PAS domain)"/>
    <property type="match status" value="5"/>
</dbReference>
<dbReference type="Gene3D" id="1.10.287.130">
    <property type="match status" value="1"/>
</dbReference>
<evidence type="ECO:0000259" key="10">
    <source>
        <dbReference type="PROSITE" id="PS50113"/>
    </source>
</evidence>
<dbReference type="Pfam" id="PF00512">
    <property type="entry name" value="HisKA"/>
    <property type="match status" value="1"/>
</dbReference>
<evidence type="ECO:0000313" key="12">
    <source>
        <dbReference type="Proteomes" id="UP000319619"/>
    </source>
</evidence>
<dbReference type="InterPro" id="IPR035965">
    <property type="entry name" value="PAS-like_dom_sf"/>
</dbReference>
<dbReference type="SUPFAM" id="SSF55874">
    <property type="entry name" value="ATPase domain of HSP90 chaperone/DNA topoisomerase II/histidine kinase"/>
    <property type="match status" value="1"/>
</dbReference>
<dbReference type="InterPro" id="IPR000700">
    <property type="entry name" value="PAS-assoc_C"/>
</dbReference>
<dbReference type="SUPFAM" id="SSF55781">
    <property type="entry name" value="GAF domain-like"/>
    <property type="match status" value="2"/>
</dbReference>
<protein>
    <recommendedName>
        <fullName evidence="2">histidine kinase</fullName>
        <ecNumber evidence="2">2.7.13.3</ecNumber>
    </recommendedName>
</protein>
<organism evidence="11 12">
    <name type="scientific">candidate division LCP-89 bacterium B3_LCP</name>
    <dbReference type="NCBI Taxonomy" id="2012998"/>
    <lineage>
        <taxon>Bacteria</taxon>
        <taxon>Pseudomonadati</taxon>
        <taxon>Bacteria division LCP-89</taxon>
    </lineage>
</organism>
<keyword evidence="3" id="KW-0597">Phosphoprotein</keyword>
<dbReference type="Gene3D" id="3.30.450.20">
    <property type="entry name" value="PAS domain"/>
    <property type="match status" value="5"/>
</dbReference>
<evidence type="ECO:0000259" key="8">
    <source>
        <dbReference type="PROSITE" id="PS50109"/>
    </source>
</evidence>
<dbReference type="Pfam" id="PF13185">
    <property type="entry name" value="GAF_2"/>
    <property type="match status" value="1"/>
</dbReference>
<dbReference type="InterPro" id="IPR004358">
    <property type="entry name" value="Sig_transdc_His_kin-like_C"/>
</dbReference>
<feature type="coiled-coil region" evidence="6">
    <location>
        <begin position="376"/>
        <end position="421"/>
    </location>
</feature>